<protein>
    <submittedName>
        <fullName evidence="4">Uncharacterized protein</fullName>
    </submittedName>
</protein>
<evidence type="ECO:0000256" key="2">
    <source>
        <dbReference type="SAM" id="Phobius"/>
    </source>
</evidence>
<evidence type="ECO:0000313" key="5">
    <source>
        <dbReference type="Proteomes" id="UP001148312"/>
    </source>
</evidence>
<evidence type="ECO:0000256" key="3">
    <source>
        <dbReference type="SAM" id="SignalP"/>
    </source>
</evidence>
<sequence length="478" mass="52634">MAPTLSLIKILSLVLAYLSPLVLSAPWIVTDHYQQVQATERVYDYSKQAYLLSTQTTYEEIVPTATSLPEAIQTNTIVKTESYYGDTVTLVNELYPSGAAGTPPVNTINYYGNQNPATSVSTIWVVNMTYSAPTACSTQWTTTTAVPITLPYNYGHTLENLLPTTAVSTSYNVVNDGAFTSTTSVYEFIWVDPTQVPSATLSSLSRSYYPRTLYDSNDYSCAYEGYSGSSYSGNYDYGDYGSPWGGLTWWAIIVIGILGWAGLFFICGIIEAWFRFRRLMNGWQTRRGLPVCWALMIIPLTCLCLFCFRRGYRSRNAHDAAVLQARWKRLGAWKKFTLFLKWGFRYRYPTILGPAPERVTPSKRPGKHPGAAMGPPLLDSTASQEDVNGPLTPARSLDQRAASDVSGPEMSQVLPSEQHVSHPARSTQAADLEGAEHSAELQRPGSATTSLPANDATTETQQHNPQNGPQDAGIGRAQ</sequence>
<keyword evidence="2" id="KW-1133">Transmembrane helix</keyword>
<keyword evidence="5" id="KW-1185">Reference proteome</keyword>
<proteinExistence type="predicted"/>
<evidence type="ECO:0000313" key="4">
    <source>
        <dbReference type="EMBL" id="KAJ5469406.1"/>
    </source>
</evidence>
<dbReference type="Proteomes" id="UP001148312">
    <property type="component" value="Unassembled WGS sequence"/>
</dbReference>
<feature type="compositionally biased region" description="Polar residues" evidence="1">
    <location>
        <begin position="445"/>
        <end position="469"/>
    </location>
</feature>
<dbReference type="EMBL" id="JAPWDQ010000015">
    <property type="protein sequence ID" value="KAJ5469406.1"/>
    <property type="molecule type" value="Genomic_DNA"/>
</dbReference>
<keyword evidence="2" id="KW-0472">Membrane</keyword>
<accession>A0A9W9WL23</accession>
<keyword evidence="2" id="KW-0812">Transmembrane</keyword>
<feature type="chain" id="PRO_5040996414" evidence="3">
    <location>
        <begin position="25"/>
        <end position="478"/>
    </location>
</feature>
<keyword evidence="3" id="KW-0732">Signal</keyword>
<feature type="transmembrane region" description="Helical" evidence="2">
    <location>
        <begin position="291"/>
        <end position="312"/>
    </location>
</feature>
<dbReference type="GeneID" id="81628869"/>
<feature type="signal peptide" evidence="3">
    <location>
        <begin position="1"/>
        <end position="24"/>
    </location>
</feature>
<gene>
    <name evidence="4" type="ORF">N7539_009024</name>
</gene>
<organism evidence="4 5">
    <name type="scientific">Penicillium diatomitis</name>
    <dbReference type="NCBI Taxonomy" id="2819901"/>
    <lineage>
        <taxon>Eukaryota</taxon>
        <taxon>Fungi</taxon>
        <taxon>Dikarya</taxon>
        <taxon>Ascomycota</taxon>
        <taxon>Pezizomycotina</taxon>
        <taxon>Eurotiomycetes</taxon>
        <taxon>Eurotiomycetidae</taxon>
        <taxon>Eurotiales</taxon>
        <taxon>Aspergillaceae</taxon>
        <taxon>Penicillium</taxon>
    </lineage>
</organism>
<comment type="caution">
    <text evidence="4">The sequence shown here is derived from an EMBL/GenBank/DDBJ whole genome shotgun (WGS) entry which is preliminary data.</text>
</comment>
<dbReference type="AlphaFoldDB" id="A0A9W9WL23"/>
<dbReference type="RefSeq" id="XP_056785996.1">
    <property type="nucleotide sequence ID" value="XM_056938619.1"/>
</dbReference>
<reference evidence="4" key="2">
    <citation type="journal article" date="2023" name="IMA Fungus">
        <title>Comparative genomic study of the Penicillium genus elucidates a diverse pangenome and 15 lateral gene transfer events.</title>
        <authorList>
            <person name="Petersen C."/>
            <person name="Sorensen T."/>
            <person name="Nielsen M.R."/>
            <person name="Sondergaard T.E."/>
            <person name="Sorensen J.L."/>
            <person name="Fitzpatrick D.A."/>
            <person name="Frisvad J.C."/>
            <person name="Nielsen K.L."/>
        </authorList>
    </citation>
    <scope>NUCLEOTIDE SEQUENCE</scope>
    <source>
        <strain evidence="4">IBT 30728</strain>
    </source>
</reference>
<evidence type="ECO:0000256" key="1">
    <source>
        <dbReference type="SAM" id="MobiDB-lite"/>
    </source>
</evidence>
<feature type="transmembrane region" description="Helical" evidence="2">
    <location>
        <begin position="247"/>
        <end position="270"/>
    </location>
</feature>
<name>A0A9W9WL23_9EURO</name>
<feature type="region of interest" description="Disordered" evidence="1">
    <location>
        <begin position="357"/>
        <end position="478"/>
    </location>
</feature>
<reference evidence="4" key="1">
    <citation type="submission" date="2022-12" db="EMBL/GenBank/DDBJ databases">
        <authorList>
            <person name="Petersen C."/>
        </authorList>
    </citation>
    <scope>NUCLEOTIDE SEQUENCE</scope>
    <source>
        <strain evidence="4">IBT 30728</strain>
    </source>
</reference>